<dbReference type="GeneID" id="36345419"/>
<gene>
    <name evidence="3" type="ORF">EGR_09704</name>
</gene>
<evidence type="ECO:0000256" key="1">
    <source>
        <dbReference type="SAM" id="MobiDB-lite"/>
    </source>
</evidence>
<sequence length="525" mass="58541">MVKESTEGVSKDAPGTHSSDSTQAKSNWKKVTTLLVSASRFMGGVKKDVKFGPLQQKTTYSSPQATGGVHCSSGQSDVPDTAGMQAYYPPTHSKHDLENIWTPSYYGDEEDFAKEQKDVSANWALFSTKDGRLLLKRGPHGKSYFVNGQYEVEMNDHVVTGELLSEFIENVRRAECDADEANQRKCASLIYYKDLKRFAGSKEIEPLVKKEGAKTIGMGEFGEVTLRTYPEEGSRHCDANDETPSRQVAVKRIKQTSRNALVGAMEVAVMCAILEDSNISVQHLLPLIGWYLDDEDLYVVTEFMPGGSLLDYLQSLNLKGEEEVGEEEVHKQRLELHRFVAEIASGMCALEAKQIQHRDLAARNILLTQHRQIKIGDFGLSRPDGSKFTCGRISTRWTAPEVLQNEADFTLRSDVWSFGVVMWEIYSLGSLPYSEVPSRELLNHLHSGRRLDPPYATPSRIAKLMNMCWQMSAPSRPSFVEIDLFLHGLLMRQGSDAPFTVPPPLPAKIFSPPASSPPPSSYIEL</sequence>
<dbReference type="InterPro" id="IPR011009">
    <property type="entry name" value="Kinase-like_dom_sf"/>
</dbReference>
<dbReference type="Proteomes" id="UP000019149">
    <property type="component" value="Unassembled WGS sequence"/>
</dbReference>
<dbReference type="InterPro" id="IPR008266">
    <property type="entry name" value="Tyr_kinase_AS"/>
</dbReference>
<dbReference type="PANTHER" id="PTHR24416:SF611">
    <property type="entry name" value="TYROSINE-PROTEIN KINASE TRANSMEMBRANE RECEPTOR ROR"/>
    <property type="match status" value="1"/>
</dbReference>
<dbReference type="KEGG" id="egl:EGR_09704"/>
<dbReference type="CTD" id="36345419"/>
<dbReference type="GO" id="GO:0007169">
    <property type="term" value="P:cell surface receptor protein tyrosine kinase signaling pathway"/>
    <property type="evidence" value="ECO:0007669"/>
    <property type="project" value="TreeGrafter"/>
</dbReference>
<organism evidence="3 4">
    <name type="scientific">Echinococcus granulosus</name>
    <name type="common">Hydatid tapeworm</name>
    <dbReference type="NCBI Taxonomy" id="6210"/>
    <lineage>
        <taxon>Eukaryota</taxon>
        <taxon>Metazoa</taxon>
        <taxon>Spiralia</taxon>
        <taxon>Lophotrochozoa</taxon>
        <taxon>Platyhelminthes</taxon>
        <taxon>Cestoda</taxon>
        <taxon>Eucestoda</taxon>
        <taxon>Cyclophyllidea</taxon>
        <taxon>Taeniidae</taxon>
        <taxon>Echinococcus</taxon>
        <taxon>Echinococcus granulosus group</taxon>
    </lineage>
</organism>
<feature type="region of interest" description="Disordered" evidence="1">
    <location>
        <begin position="1"/>
        <end position="26"/>
    </location>
</feature>
<keyword evidence="4" id="KW-1185">Reference proteome</keyword>
<dbReference type="RefSeq" id="XP_024346621.1">
    <property type="nucleotide sequence ID" value="XM_024498953.1"/>
</dbReference>
<evidence type="ECO:0000313" key="4">
    <source>
        <dbReference type="Proteomes" id="UP000019149"/>
    </source>
</evidence>
<dbReference type="Pfam" id="PF07714">
    <property type="entry name" value="PK_Tyr_Ser-Thr"/>
    <property type="match status" value="1"/>
</dbReference>
<dbReference type="GO" id="GO:0004714">
    <property type="term" value="F:transmembrane receptor protein tyrosine kinase activity"/>
    <property type="evidence" value="ECO:0007669"/>
    <property type="project" value="TreeGrafter"/>
</dbReference>
<dbReference type="PANTHER" id="PTHR24416">
    <property type="entry name" value="TYROSINE-PROTEIN KINASE RECEPTOR"/>
    <property type="match status" value="1"/>
</dbReference>
<dbReference type="GO" id="GO:0005886">
    <property type="term" value="C:plasma membrane"/>
    <property type="evidence" value="ECO:0007669"/>
    <property type="project" value="TreeGrafter"/>
</dbReference>
<name>W6U2U3_ECHGR</name>
<dbReference type="PROSITE" id="PS00109">
    <property type="entry name" value="PROTEIN_KINASE_TYR"/>
    <property type="match status" value="1"/>
</dbReference>
<dbReference type="InterPro" id="IPR000719">
    <property type="entry name" value="Prot_kinase_dom"/>
</dbReference>
<evidence type="ECO:0000259" key="2">
    <source>
        <dbReference type="PROSITE" id="PS50011"/>
    </source>
</evidence>
<dbReference type="InterPro" id="IPR020635">
    <property type="entry name" value="Tyr_kinase_cat_dom"/>
</dbReference>
<protein>
    <submittedName>
        <fullName evidence="3">Tyrosine-protein kinase CSK</fullName>
    </submittedName>
</protein>
<dbReference type="OrthoDB" id="28230at2759"/>
<dbReference type="GO" id="GO:0005524">
    <property type="term" value="F:ATP binding"/>
    <property type="evidence" value="ECO:0007669"/>
    <property type="project" value="InterPro"/>
</dbReference>
<dbReference type="InterPro" id="IPR050122">
    <property type="entry name" value="RTK"/>
</dbReference>
<evidence type="ECO:0000313" key="3">
    <source>
        <dbReference type="EMBL" id="EUB55425.1"/>
    </source>
</evidence>
<reference evidence="3 4" key="1">
    <citation type="journal article" date="2013" name="Nat. Genet.">
        <title>The genome of the hydatid tapeworm Echinococcus granulosus.</title>
        <authorList>
            <person name="Zheng H."/>
            <person name="Zhang W."/>
            <person name="Zhang L."/>
            <person name="Zhang Z."/>
            <person name="Li J."/>
            <person name="Lu G."/>
            <person name="Zhu Y."/>
            <person name="Wang Y."/>
            <person name="Huang Y."/>
            <person name="Liu J."/>
            <person name="Kang H."/>
            <person name="Chen J."/>
            <person name="Wang L."/>
            <person name="Chen A."/>
            <person name="Yu S."/>
            <person name="Gao Z."/>
            <person name="Jin L."/>
            <person name="Gu W."/>
            <person name="Wang Z."/>
            <person name="Zhao L."/>
            <person name="Shi B."/>
            <person name="Wen H."/>
            <person name="Lin R."/>
            <person name="Jones M.K."/>
            <person name="Brejova B."/>
            <person name="Vinar T."/>
            <person name="Zhao G."/>
            <person name="McManus D.P."/>
            <person name="Chen Z."/>
            <person name="Zhou Y."/>
            <person name="Wang S."/>
        </authorList>
    </citation>
    <scope>NUCLEOTIDE SEQUENCE [LARGE SCALE GENOMIC DNA]</scope>
</reference>
<dbReference type="STRING" id="6210.W6U2U3"/>
<dbReference type="EMBL" id="APAU02000162">
    <property type="protein sequence ID" value="EUB55425.1"/>
    <property type="molecule type" value="Genomic_DNA"/>
</dbReference>
<keyword evidence="3" id="KW-0808">Transferase</keyword>
<dbReference type="CDD" id="cd00192">
    <property type="entry name" value="PTKc"/>
    <property type="match status" value="1"/>
</dbReference>
<dbReference type="GO" id="GO:0043235">
    <property type="term" value="C:receptor complex"/>
    <property type="evidence" value="ECO:0007669"/>
    <property type="project" value="TreeGrafter"/>
</dbReference>
<dbReference type="Gene3D" id="1.10.510.10">
    <property type="entry name" value="Transferase(Phosphotransferase) domain 1"/>
    <property type="match status" value="1"/>
</dbReference>
<dbReference type="PRINTS" id="PR00109">
    <property type="entry name" value="TYRKINASE"/>
</dbReference>
<feature type="compositionally biased region" description="Basic and acidic residues" evidence="1">
    <location>
        <begin position="1"/>
        <end position="10"/>
    </location>
</feature>
<feature type="compositionally biased region" description="Polar residues" evidence="1">
    <location>
        <begin position="16"/>
        <end position="26"/>
    </location>
</feature>
<dbReference type="OMA" id="RISTRWT"/>
<dbReference type="InterPro" id="IPR001245">
    <property type="entry name" value="Ser-Thr/Tyr_kinase_cat_dom"/>
</dbReference>
<feature type="domain" description="Protein kinase" evidence="2">
    <location>
        <begin position="210"/>
        <end position="490"/>
    </location>
</feature>
<dbReference type="SMART" id="SM00219">
    <property type="entry name" value="TyrKc"/>
    <property type="match status" value="1"/>
</dbReference>
<dbReference type="PROSITE" id="PS50011">
    <property type="entry name" value="PROTEIN_KINASE_DOM"/>
    <property type="match status" value="1"/>
</dbReference>
<accession>W6U2U3</accession>
<dbReference type="SUPFAM" id="SSF56112">
    <property type="entry name" value="Protein kinase-like (PK-like)"/>
    <property type="match status" value="1"/>
</dbReference>
<proteinExistence type="predicted"/>
<dbReference type="AlphaFoldDB" id="W6U2U3"/>
<keyword evidence="3" id="KW-0418">Kinase</keyword>
<comment type="caution">
    <text evidence="3">The sequence shown here is derived from an EMBL/GenBank/DDBJ whole genome shotgun (WGS) entry which is preliminary data.</text>
</comment>